<dbReference type="InterPro" id="IPR036695">
    <property type="entry name" value="Arg-tRNA-synth_N_sf"/>
</dbReference>
<dbReference type="Gene3D" id="1.10.730.10">
    <property type="entry name" value="Isoleucyl-tRNA Synthetase, Domain 1"/>
    <property type="match status" value="1"/>
</dbReference>
<name>A0ABQ6A6T7_9PROT</name>
<dbReference type="SUPFAM" id="SSF55190">
    <property type="entry name" value="Arginyl-tRNA synthetase (ArgRS), N-terminal 'additional' domain"/>
    <property type="match status" value="1"/>
</dbReference>
<evidence type="ECO:0000259" key="11">
    <source>
        <dbReference type="SMART" id="SM00836"/>
    </source>
</evidence>
<dbReference type="PANTHER" id="PTHR11956:SF5">
    <property type="entry name" value="ARGININE--TRNA LIGASE, CYTOPLASMIC"/>
    <property type="match status" value="1"/>
</dbReference>
<organism evidence="13 14">
    <name type="scientific">Acidocella aquatica</name>
    <dbReference type="NCBI Taxonomy" id="1922313"/>
    <lineage>
        <taxon>Bacteria</taxon>
        <taxon>Pseudomonadati</taxon>
        <taxon>Pseudomonadota</taxon>
        <taxon>Alphaproteobacteria</taxon>
        <taxon>Acetobacterales</taxon>
        <taxon>Acidocellaceae</taxon>
        <taxon>Acidocella</taxon>
    </lineage>
</organism>
<comment type="subcellular location">
    <subcellularLocation>
        <location evidence="9">Cytoplasm</location>
    </subcellularLocation>
</comment>
<dbReference type="RefSeq" id="WP_284258166.1">
    <property type="nucleotide sequence ID" value="NZ_BSOS01000065.1"/>
</dbReference>
<dbReference type="HAMAP" id="MF_00123">
    <property type="entry name" value="Arg_tRNA_synth"/>
    <property type="match status" value="1"/>
</dbReference>
<evidence type="ECO:0000256" key="7">
    <source>
        <dbReference type="ARBA" id="ARBA00023146"/>
    </source>
</evidence>
<dbReference type="InterPro" id="IPR001278">
    <property type="entry name" value="Arg-tRNA-ligase"/>
</dbReference>
<keyword evidence="2 9" id="KW-0963">Cytoplasm</keyword>
<evidence type="ECO:0000313" key="13">
    <source>
        <dbReference type="EMBL" id="GLR67412.1"/>
    </source>
</evidence>
<protein>
    <recommendedName>
        <fullName evidence="9">Arginine--tRNA ligase</fullName>
        <ecNumber evidence="9">6.1.1.19</ecNumber>
    </recommendedName>
    <alternativeName>
        <fullName evidence="9">Arginyl-tRNA synthetase</fullName>
        <shortName evidence="9">ArgRS</shortName>
    </alternativeName>
</protein>
<feature type="short sequence motif" description="'HIGH' region" evidence="9">
    <location>
        <begin position="128"/>
        <end position="138"/>
    </location>
</feature>
<keyword evidence="4 9" id="KW-0547">Nucleotide-binding</keyword>
<reference evidence="14" key="1">
    <citation type="journal article" date="2019" name="Int. J. Syst. Evol. Microbiol.">
        <title>The Global Catalogue of Microorganisms (GCM) 10K type strain sequencing project: providing services to taxonomists for standard genome sequencing and annotation.</title>
        <authorList>
            <consortium name="The Broad Institute Genomics Platform"/>
            <consortium name="The Broad Institute Genome Sequencing Center for Infectious Disease"/>
            <person name="Wu L."/>
            <person name="Ma J."/>
        </authorList>
    </citation>
    <scope>NUCLEOTIDE SEQUENCE [LARGE SCALE GENOMIC DNA]</scope>
    <source>
        <strain evidence="14">NBRC 112502</strain>
    </source>
</reference>
<proteinExistence type="inferred from homology"/>
<dbReference type="GO" id="GO:0016874">
    <property type="term" value="F:ligase activity"/>
    <property type="evidence" value="ECO:0007669"/>
    <property type="project" value="UniProtKB-KW"/>
</dbReference>
<keyword evidence="7 9" id="KW-0030">Aminoacyl-tRNA synthetase</keyword>
<dbReference type="PROSITE" id="PS00178">
    <property type="entry name" value="AA_TRNA_LIGASE_I"/>
    <property type="match status" value="1"/>
</dbReference>
<comment type="similarity">
    <text evidence="1 9 10">Belongs to the class-I aminoacyl-tRNA synthetase family.</text>
</comment>
<dbReference type="SMART" id="SM00836">
    <property type="entry name" value="DALR_1"/>
    <property type="match status" value="1"/>
</dbReference>
<dbReference type="Gene3D" id="3.40.50.620">
    <property type="entry name" value="HUPs"/>
    <property type="match status" value="1"/>
</dbReference>
<dbReference type="SUPFAM" id="SSF47323">
    <property type="entry name" value="Anticodon-binding domain of a subclass of class I aminoacyl-tRNA synthetases"/>
    <property type="match status" value="1"/>
</dbReference>
<feature type="domain" description="DALR anticodon binding" evidence="11">
    <location>
        <begin position="455"/>
        <end position="576"/>
    </location>
</feature>
<dbReference type="Gene3D" id="3.30.1360.70">
    <property type="entry name" value="Arginyl tRNA synthetase N-terminal domain"/>
    <property type="match status" value="1"/>
</dbReference>
<feature type="domain" description="Arginyl tRNA synthetase N-terminal" evidence="12">
    <location>
        <begin position="7"/>
        <end position="93"/>
    </location>
</feature>
<keyword evidence="14" id="KW-1185">Reference proteome</keyword>
<dbReference type="InterPro" id="IPR008909">
    <property type="entry name" value="DALR_anticod-bd"/>
</dbReference>
<evidence type="ECO:0000256" key="4">
    <source>
        <dbReference type="ARBA" id="ARBA00022741"/>
    </source>
</evidence>
<evidence type="ECO:0000256" key="9">
    <source>
        <dbReference type="HAMAP-Rule" id="MF_00123"/>
    </source>
</evidence>
<dbReference type="CDD" id="cd00671">
    <property type="entry name" value="ArgRS_core"/>
    <property type="match status" value="1"/>
</dbReference>
<comment type="caution">
    <text evidence="13">The sequence shown here is derived from an EMBL/GenBank/DDBJ whole genome shotgun (WGS) entry which is preliminary data.</text>
</comment>
<dbReference type="InterPro" id="IPR001412">
    <property type="entry name" value="aa-tRNA-synth_I_CS"/>
</dbReference>
<keyword evidence="6 9" id="KW-0648">Protein biosynthesis</keyword>
<evidence type="ECO:0000256" key="3">
    <source>
        <dbReference type="ARBA" id="ARBA00022598"/>
    </source>
</evidence>
<dbReference type="NCBIfam" id="TIGR00456">
    <property type="entry name" value="argS"/>
    <property type="match status" value="1"/>
</dbReference>
<dbReference type="InterPro" id="IPR005148">
    <property type="entry name" value="Arg-tRNA-synth_N"/>
</dbReference>
<dbReference type="Proteomes" id="UP001156641">
    <property type="component" value="Unassembled WGS sequence"/>
</dbReference>
<evidence type="ECO:0000256" key="5">
    <source>
        <dbReference type="ARBA" id="ARBA00022840"/>
    </source>
</evidence>
<dbReference type="PRINTS" id="PR01038">
    <property type="entry name" value="TRNASYNTHARG"/>
</dbReference>
<dbReference type="SUPFAM" id="SSF52374">
    <property type="entry name" value="Nucleotidylyl transferase"/>
    <property type="match status" value="1"/>
</dbReference>
<dbReference type="Pfam" id="PF05746">
    <property type="entry name" value="DALR_1"/>
    <property type="match status" value="1"/>
</dbReference>
<dbReference type="Pfam" id="PF00750">
    <property type="entry name" value="tRNA-synt_1d"/>
    <property type="match status" value="1"/>
</dbReference>
<comment type="subunit">
    <text evidence="9">Monomer.</text>
</comment>
<dbReference type="EC" id="6.1.1.19" evidence="9"/>
<evidence type="ECO:0000259" key="12">
    <source>
        <dbReference type="SMART" id="SM01016"/>
    </source>
</evidence>
<dbReference type="InterPro" id="IPR035684">
    <property type="entry name" value="ArgRS_core"/>
</dbReference>
<evidence type="ECO:0000256" key="1">
    <source>
        <dbReference type="ARBA" id="ARBA00005594"/>
    </source>
</evidence>
<dbReference type="PANTHER" id="PTHR11956">
    <property type="entry name" value="ARGINYL-TRNA SYNTHETASE"/>
    <property type="match status" value="1"/>
</dbReference>
<comment type="catalytic activity">
    <reaction evidence="8 9">
        <text>tRNA(Arg) + L-arginine + ATP = L-arginyl-tRNA(Arg) + AMP + diphosphate</text>
        <dbReference type="Rhea" id="RHEA:20301"/>
        <dbReference type="Rhea" id="RHEA-COMP:9658"/>
        <dbReference type="Rhea" id="RHEA-COMP:9673"/>
        <dbReference type="ChEBI" id="CHEBI:30616"/>
        <dbReference type="ChEBI" id="CHEBI:32682"/>
        <dbReference type="ChEBI" id="CHEBI:33019"/>
        <dbReference type="ChEBI" id="CHEBI:78442"/>
        <dbReference type="ChEBI" id="CHEBI:78513"/>
        <dbReference type="ChEBI" id="CHEBI:456215"/>
        <dbReference type="EC" id="6.1.1.19"/>
    </reaction>
</comment>
<evidence type="ECO:0000256" key="2">
    <source>
        <dbReference type="ARBA" id="ARBA00022490"/>
    </source>
</evidence>
<keyword evidence="5 9" id="KW-0067">ATP-binding</keyword>
<dbReference type="InterPro" id="IPR009080">
    <property type="entry name" value="tRNAsynth_Ia_anticodon-bd"/>
</dbReference>
<evidence type="ECO:0000256" key="6">
    <source>
        <dbReference type="ARBA" id="ARBA00022917"/>
    </source>
</evidence>
<dbReference type="Pfam" id="PF03485">
    <property type="entry name" value="Arg_tRNA_synt_N"/>
    <property type="match status" value="1"/>
</dbReference>
<gene>
    <name evidence="9 13" type="primary">argS</name>
    <name evidence="13" type="ORF">GCM10010909_20930</name>
</gene>
<dbReference type="EMBL" id="BSOS01000065">
    <property type="protein sequence ID" value="GLR67412.1"/>
    <property type="molecule type" value="Genomic_DNA"/>
</dbReference>
<evidence type="ECO:0000313" key="14">
    <source>
        <dbReference type="Proteomes" id="UP001156641"/>
    </source>
</evidence>
<keyword evidence="3 9" id="KW-0436">Ligase</keyword>
<sequence length="577" mass="62136">MTENLFAQARAWVLDELTALLPGLPEEILSRVEVTPTKDSAHGDMASNAAMVAAKPAGKNPRDIAAALASRLAARPGVAKAEPAGPGFLNLTLEPALLLAQVPVILAAGEAYGQGAGRGRVNVEYVSANPTGPLHVGHCRGAVVGDALANLLAKAGYAVTKEFYVNDAGAQVIALGRSVYVRYLEALGLSPEAYIDTVTGGMQYGGAYLIPIGAALAEKYGDEFAETPEAHWLDTFRDFAVAQMLQLIRDDLAALGVVHDVFSSERALIAAGGVERALRQLSERGLIYEGVLEPPKGKTPEDWEPREQTLFRSTDFGDDVDRPVRKSDGSNTYFANDVAYHADKMARGFTAMIDVWGADHGGYVKRMQAAVKALAGDTPARLDVLLCQIVRVMKDGAPVRMSKRAGTFVELRDLIDEVGPDAVRFIMLMRKSDAQMDFDLNAAVAQTRDNPVFYVQYAHARCRSVLRAAGIVDAGADLSSLAAPEELALIRRLINWPRMVEQAAEAREPHRIAFYLYELAGDFHALWNAGRGDAALRFIQAERPVETAARIALVAATATVLRSGFAVLGVTPVEEMR</sequence>
<accession>A0ABQ6A6T7</accession>
<evidence type="ECO:0000256" key="8">
    <source>
        <dbReference type="ARBA" id="ARBA00049339"/>
    </source>
</evidence>
<dbReference type="InterPro" id="IPR014729">
    <property type="entry name" value="Rossmann-like_a/b/a_fold"/>
</dbReference>
<dbReference type="SMART" id="SM01016">
    <property type="entry name" value="Arg_tRNA_synt_N"/>
    <property type="match status" value="1"/>
</dbReference>
<evidence type="ECO:0000256" key="10">
    <source>
        <dbReference type="RuleBase" id="RU363038"/>
    </source>
</evidence>